<dbReference type="RefSeq" id="WP_014258463.1">
    <property type="nucleotide sequence ID" value="NC_016629.1"/>
</dbReference>
<dbReference type="eggNOG" id="COG1246">
    <property type="taxonomic scope" value="Bacteria"/>
</dbReference>
<protein>
    <submittedName>
        <fullName evidence="1">C_GCAxxG_C_C family protein</fullName>
    </submittedName>
</protein>
<keyword evidence="2" id="KW-1185">Reference proteome</keyword>
<dbReference type="AlphaFoldDB" id="F3YTZ8"/>
<dbReference type="HOGENOM" id="CLU_091283_1_1_7"/>
<dbReference type="NCBIfam" id="TIGR01909">
    <property type="entry name" value="C_GCAxxG_C_C"/>
    <property type="match status" value="1"/>
</dbReference>
<dbReference type="STRING" id="690850.Desaf_0246"/>
<evidence type="ECO:0000313" key="1">
    <source>
        <dbReference type="EMBL" id="EGJ48604.1"/>
    </source>
</evidence>
<dbReference type="EMBL" id="CP003221">
    <property type="protein sequence ID" value="EGJ48604.1"/>
    <property type="molecule type" value="Genomic_DNA"/>
</dbReference>
<dbReference type="InterPro" id="IPR010181">
    <property type="entry name" value="CGCAxxGCC_motif"/>
</dbReference>
<dbReference type="Proteomes" id="UP000007844">
    <property type="component" value="Chromosome"/>
</dbReference>
<dbReference type="KEGG" id="daf:Desaf_0246"/>
<proteinExistence type="predicted"/>
<name>F3YTZ8_DESAF</name>
<sequence>MNRIDVAVRAGELFESNGLLCAESVLQALCERNCAQAAWSGFAPRMASGFCSGVARTGGMCGALSGAIMALGLLHGRDSGQASLEAVYAMVQELVNEFQERFGAVTCAELTGVDFRTAEGQQAFRERNLKLGLCVPMARASAEMAQRLLDDFGADPASE</sequence>
<evidence type="ECO:0000313" key="2">
    <source>
        <dbReference type="Proteomes" id="UP000007844"/>
    </source>
</evidence>
<organism evidence="1 2">
    <name type="scientific">Desulfocurvibacter africanus subsp. africanus str. Walvis Bay</name>
    <dbReference type="NCBI Taxonomy" id="690850"/>
    <lineage>
        <taxon>Bacteria</taxon>
        <taxon>Pseudomonadati</taxon>
        <taxon>Thermodesulfobacteriota</taxon>
        <taxon>Desulfovibrionia</taxon>
        <taxon>Desulfovibrionales</taxon>
        <taxon>Desulfovibrionaceae</taxon>
        <taxon>Desulfocurvibacter</taxon>
    </lineage>
</organism>
<accession>F3YTZ8</accession>
<gene>
    <name evidence="1" type="ORF">Desaf_0246</name>
</gene>
<reference evidence="1 2" key="1">
    <citation type="journal article" date="2011" name="J. Bacteriol.">
        <title>Genome sequence of the mercury-methylating and pleomorphic Desulfovibrio africanus Strain Walvis Bay.</title>
        <authorList>
            <person name="Brown S.D."/>
            <person name="Wall J.D."/>
            <person name="Kucken A.M."/>
            <person name="Gilmour C.C."/>
            <person name="Podar M."/>
            <person name="Brandt C.C."/>
            <person name="Teshima H."/>
            <person name="Detter J.C."/>
            <person name="Han C.S."/>
            <person name="Land M.L."/>
            <person name="Lucas S."/>
            <person name="Han J."/>
            <person name="Pennacchio L."/>
            <person name="Nolan M."/>
            <person name="Pitluck S."/>
            <person name="Woyke T."/>
            <person name="Goodwin L."/>
            <person name="Palumbo A.V."/>
            <person name="Elias D.A."/>
        </authorList>
    </citation>
    <scope>NUCLEOTIDE SEQUENCE [LARGE SCALE GENOMIC DNA]</scope>
    <source>
        <strain evidence="1 2">Walvis Bay</strain>
    </source>
</reference>
<dbReference type="Pfam" id="PF09719">
    <property type="entry name" value="C_GCAxxG_C_C"/>
    <property type="match status" value="1"/>
</dbReference>